<proteinExistence type="predicted"/>
<evidence type="ECO:0000256" key="2">
    <source>
        <dbReference type="SAM" id="Phobius"/>
    </source>
</evidence>
<feature type="region of interest" description="Disordered" evidence="1">
    <location>
        <begin position="99"/>
        <end position="119"/>
    </location>
</feature>
<accession>A0A178WPI7</accession>
<feature type="transmembrane region" description="Helical" evidence="2">
    <location>
        <begin position="173"/>
        <end position="193"/>
    </location>
</feature>
<dbReference type="Proteomes" id="UP000078284">
    <property type="component" value="Chromosome 1"/>
</dbReference>
<protein>
    <submittedName>
        <fullName evidence="3">Uncharacterized protein</fullName>
    </submittedName>
</protein>
<dbReference type="Pfam" id="PF09746">
    <property type="entry name" value="Membralin"/>
    <property type="match status" value="1"/>
</dbReference>
<keyword evidence="2" id="KW-1133">Transmembrane helix</keyword>
<keyword evidence="2" id="KW-0472">Membrane</keyword>
<dbReference type="AlphaFoldDB" id="A0A178WPI7"/>
<dbReference type="InterPro" id="IPR019144">
    <property type="entry name" value="Membralin"/>
</dbReference>
<evidence type="ECO:0000256" key="1">
    <source>
        <dbReference type="SAM" id="MobiDB-lite"/>
    </source>
</evidence>
<evidence type="ECO:0000313" key="3">
    <source>
        <dbReference type="EMBL" id="OAP19495.1"/>
    </source>
</evidence>
<gene>
    <name evidence="3" type="ordered locus">AXX17_At1g54100</name>
</gene>
<dbReference type="PANTHER" id="PTHR21650:SF4">
    <property type="entry name" value="MEMBRALIN"/>
    <property type="match status" value="1"/>
</dbReference>
<organism evidence="3 4">
    <name type="scientific">Arabidopsis thaliana</name>
    <name type="common">Mouse-ear cress</name>
    <dbReference type="NCBI Taxonomy" id="3702"/>
    <lineage>
        <taxon>Eukaryota</taxon>
        <taxon>Viridiplantae</taxon>
        <taxon>Streptophyta</taxon>
        <taxon>Embryophyta</taxon>
        <taxon>Tracheophyta</taxon>
        <taxon>Spermatophyta</taxon>
        <taxon>Magnoliopsida</taxon>
        <taxon>eudicotyledons</taxon>
        <taxon>Gunneridae</taxon>
        <taxon>Pentapetalae</taxon>
        <taxon>rosids</taxon>
        <taxon>malvids</taxon>
        <taxon>Brassicales</taxon>
        <taxon>Brassicaceae</taxon>
        <taxon>Camelineae</taxon>
        <taxon>Arabidopsis</taxon>
    </lineage>
</organism>
<dbReference type="ExpressionAtlas" id="A0A178WPI7">
    <property type="expression patterns" value="baseline and differential"/>
</dbReference>
<evidence type="ECO:0000313" key="4">
    <source>
        <dbReference type="Proteomes" id="UP000078284"/>
    </source>
</evidence>
<keyword evidence="2" id="KW-0812">Transmembrane</keyword>
<feature type="transmembrane region" description="Helical" evidence="2">
    <location>
        <begin position="28"/>
        <end position="49"/>
    </location>
</feature>
<comment type="caution">
    <text evidence="3">The sequence shown here is derived from an EMBL/GenBank/DDBJ whole genome shotgun (WGS) entry which is preliminary data.</text>
</comment>
<dbReference type="EMBL" id="LUHQ01000001">
    <property type="protein sequence ID" value="OAP19495.1"/>
    <property type="molecule type" value="Genomic_DNA"/>
</dbReference>
<sequence>MDPEQTFIRVQERFSQILTPRIRGFLEYTYLFVAITLFCILVVMHANYVQQPGCSSELTGVELAEAELMQIKITSAGLWSRNDESTAADVPRVVAATDSLEVSKTDQESSTSEENTDDTFVKIDKEEPRSSFSVSAKENVRAAILRFLKKCYRRISFVLQHTARILRGVRKIWVSYLLECVTTPLCFISFLFLRF</sequence>
<reference evidence="4" key="1">
    <citation type="journal article" date="2016" name="Proc. Natl. Acad. Sci. U.S.A.">
        <title>Chromosome-level assembly of Arabidopsis thaliana Ler reveals the extent of translocation and inversion polymorphisms.</title>
        <authorList>
            <person name="Zapata L."/>
            <person name="Ding J."/>
            <person name="Willing E.M."/>
            <person name="Hartwig B."/>
            <person name="Bezdan D."/>
            <person name="Jiao W.B."/>
            <person name="Patel V."/>
            <person name="Velikkakam James G."/>
            <person name="Koornneef M."/>
            <person name="Ossowski S."/>
            <person name="Schneeberger K."/>
        </authorList>
    </citation>
    <scope>NUCLEOTIDE SEQUENCE [LARGE SCALE GENOMIC DNA]</scope>
    <source>
        <strain evidence="4">cv. Landsberg erecta</strain>
    </source>
</reference>
<name>A0A178WPI7_ARATH</name>
<dbReference type="PANTHER" id="PTHR21650">
    <property type="entry name" value="MEMBRALIN/KINETOCHORE PROTEIN NUF2"/>
    <property type="match status" value="1"/>
</dbReference>